<dbReference type="SUPFAM" id="SSF46785">
    <property type="entry name" value="Winged helix' DNA-binding domain"/>
    <property type="match status" value="1"/>
</dbReference>
<dbReference type="PANTHER" id="PTHR30419:SF30">
    <property type="entry name" value="LYSR FAMILY TRANSCRIPTIONAL REGULATOR"/>
    <property type="match status" value="1"/>
</dbReference>
<evidence type="ECO:0000313" key="7">
    <source>
        <dbReference type="Proteomes" id="UP000064137"/>
    </source>
</evidence>
<dbReference type="InterPro" id="IPR036388">
    <property type="entry name" value="WH-like_DNA-bd_sf"/>
</dbReference>
<evidence type="ECO:0000313" key="6">
    <source>
        <dbReference type="EMBL" id="ALZ85909.1"/>
    </source>
</evidence>
<reference evidence="6 7" key="1">
    <citation type="submission" date="2016-01" db="EMBL/GenBank/DDBJ databases">
        <title>Annotation of Pseudomonas oryzihabitans USDA-ARS-USMARC-56511.</title>
        <authorList>
            <person name="Harhay G.P."/>
            <person name="Harhay D.M."/>
            <person name="Smith T.P.L."/>
            <person name="Bono J.L."/>
            <person name="Heaton M.P."/>
            <person name="Clawson M.L."/>
            <person name="Chitko-Mckown C.G."/>
            <person name="Capik S.F."/>
            <person name="DeDonder K.D."/>
            <person name="Apley M.D."/>
            <person name="Lubbers B.V."/>
            <person name="White B.J."/>
            <person name="Larson R.L."/>
        </authorList>
    </citation>
    <scope>NUCLEOTIDE SEQUENCE [LARGE SCALE GENOMIC DNA]</scope>
    <source>
        <strain evidence="6 7">USDA-ARS-USMARC-56511</strain>
    </source>
</reference>
<dbReference type="KEGG" id="por:APT59_17515"/>
<dbReference type="InterPro" id="IPR000847">
    <property type="entry name" value="LysR_HTH_N"/>
</dbReference>
<dbReference type="Pfam" id="PF00126">
    <property type="entry name" value="HTH_1"/>
    <property type="match status" value="1"/>
</dbReference>
<organism evidence="6 7">
    <name type="scientific">Pseudomonas oryzihabitans</name>
    <dbReference type="NCBI Taxonomy" id="47885"/>
    <lineage>
        <taxon>Bacteria</taxon>
        <taxon>Pseudomonadati</taxon>
        <taxon>Pseudomonadota</taxon>
        <taxon>Gammaproteobacteria</taxon>
        <taxon>Pseudomonadales</taxon>
        <taxon>Pseudomonadaceae</taxon>
        <taxon>Pseudomonas</taxon>
    </lineage>
</organism>
<protein>
    <submittedName>
        <fullName evidence="6">LysR family transcriptional regulator</fullName>
    </submittedName>
</protein>
<evidence type="ECO:0000256" key="3">
    <source>
        <dbReference type="ARBA" id="ARBA00023125"/>
    </source>
</evidence>
<dbReference type="FunFam" id="1.10.10.10:FF:000001">
    <property type="entry name" value="LysR family transcriptional regulator"/>
    <property type="match status" value="1"/>
</dbReference>
<dbReference type="Pfam" id="PF03466">
    <property type="entry name" value="LysR_substrate"/>
    <property type="match status" value="1"/>
</dbReference>
<keyword evidence="2" id="KW-0805">Transcription regulation</keyword>
<dbReference type="InterPro" id="IPR005119">
    <property type="entry name" value="LysR_subst-bd"/>
</dbReference>
<dbReference type="AlphaFoldDB" id="A0A0U4WD20"/>
<dbReference type="PROSITE" id="PS50931">
    <property type="entry name" value="HTH_LYSR"/>
    <property type="match status" value="1"/>
</dbReference>
<dbReference type="OrthoDB" id="196624at2"/>
<proteinExistence type="inferred from homology"/>
<dbReference type="Gene3D" id="3.40.190.290">
    <property type="match status" value="1"/>
</dbReference>
<dbReference type="GO" id="GO:0003677">
    <property type="term" value="F:DNA binding"/>
    <property type="evidence" value="ECO:0007669"/>
    <property type="project" value="UniProtKB-KW"/>
</dbReference>
<dbReference type="InterPro" id="IPR050950">
    <property type="entry name" value="HTH-type_LysR_regulators"/>
</dbReference>
<name>A0A0U4WD20_9PSED</name>
<accession>A0A0U4WD20</accession>
<dbReference type="Proteomes" id="UP000064137">
    <property type="component" value="Chromosome"/>
</dbReference>
<dbReference type="InterPro" id="IPR036390">
    <property type="entry name" value="WH_DNA-bd_sf"/>
</dbReference>
<feature type="domain" description="HTH lysR-type" evidence="5">
    <location>
        <begin position="3"/>
        <end position="59"/>
    </location>
</feature>
<dbReference type="PANTHER" id="PTHR30419">
    <property type="entry name" value="HTH-TYPE TRANSCRIPTIONAL REGULATOR YBHD"/>
    <property type="match status" value="1"/>
</dbReference>
<comment type="similarity">
    <text evidence="1">Belongs to the LysR transcriptional regulatory family.</text>
</comment>
<evidence type="ECO:0000256" key="2">
    <source>
        <dbReference type="ARBA" id="ARBA00023015"/>
    </source>
</evidence>
<sequence length="294" mass="32198">MQWNLEQLEIFVGVAEGASFSAMARRLGRAQSAVSTAIALLESDLGVALFERSNGRTPVITAAGLALLEEAREVLRQCQRLDSRAQALCAGQEPLLRLALDEAMPYQPVLDALDALAAAFPHLEVQLTSGAQGDVARKLLTDQADLGLLFRHEHMPQALERQALGDVAQVTACGAQHPLASQRGVGRRELARHRQLLIAPLEHPYPGGEQIAPQVWRADSFYLLAELLMRGLGWGWLPRHVARYPSYQGLLAELDCDWVPPALVVELAWRRNAAPGPAARWLAQRLAEELRAIG</sequence>
<dbReference type="EMBL" id="CP013987">
    <property type="protein sequence ID" value="ALZ85909.1"/>
    <property type="molecule type" value="Genomic_DNA"/>
</dbReference>
<dbReference type="GO" id="GO:0003700">
    <property type="term" value="F:DNA-binding transcription factor activity"/>
    <property type="evidence" value="ECO:0007669"/>
    <property type="project" value="InterPro"/>
</dbReference>
<dbReference type="Gene3D" id="1.10.10.10">
    <property type="entry name" value="Winged helix-like DNA-binding domain superfamily/Winged helix DNA-binding domain"/>
    <property type="match status" value="1"/>
</dbReference>
<dbReference type="GO" id="GO:0005829">
    <property type="term" value="C:cytosol"/>
    <property type="evidence" value="ECO:0007669"/>
    <property type="project" value="TreeGrafter"/>
</dbReference>
<evidence type="ECO:0000259" key="5">
    <source>
        <dbReference type="PROSITE" id="PS50931"/>
    </source>
</evidence>
<keyword evidence="3" id="KW-0238">DNA-binding</keyword>
<gene>
    <name evidence="6" type="ORF">APT59_17515</name>
</gene>
<dbReference type="SUPFAM" id="SSF53850">
    <property type="entry name" value="Periplasmic binding protein-like II"/>
    <property type="match status" value="1"/>
</dbReference>
<evidence type="ECO:0000256" key="4">
    <source>
        <dbReference type="ARBA" id="ARBA00023163"/>
    </source>
</evidence>
<dbReference type="CDD" id="cd05466">
    <property type="entry name" value="PBP2_LTTR_substrate"/>
    <property type="match status" value="1"/>
</dbReference>
<evidence type="ECO:0000256" key="1">
    <source>
        <dbReference type="ARBA" id="ARBA00009437"/>
    </source>
</evidence>
<keyword evidence="4" id="KW-0804">Transcription</keyword>
<dbReference type="RefSeq" id="WP_059316026.1">
    <property type="nucleotide sequence ID" value="NZ_CP013987.1"/>
</dbReference>
<dbReference type="PRINTS" id="PR00039">
    <property type="entry name" value="HTHLYSR"/>
</dbReference>